<dbReference type="AlphaFoldDB" id="A0A841JWX0"/>
<organism evidence="1 2">
    <name type="scientific">Silvibacterium bohemicum</name>
    <dbReference type="NCBI Taxonomy" id="1577686"/>
    <lineage>
        <taxon>Bacteria</taxon>
        <taxon>Pseudomonadati</taxon>
        <taxon>Acidobacteriota</taxon>
        <taxon>Terriglobia</taxon>
        <taxon>Terriglobales</taxon>
        <taxon>Acidobacteriaceae</taxon>
        <taxon>Silvibacterium</taxon>
    </lineage>
</organism>
<reference evidence="1 2" key="1">
    <citation type="submission" date="2020-08" db="EMBL/GenBank/DDBJ databases">
        <title>Genomic Encyclopedia of Type Strains, Phase IV (KMG-IV): sequencing the most valuable type-strain genomes for metagenomic binning, comparative biology and taxonomic classification.</title>
        <authorList>
            <person name="Goeker M."/>
        </authorList>
    </citation>
    <scope>NUCLEOTIDE SEQUENCE [LARGE SCALE GENOMIC DNA]</scope>
    <source>
        <strain evidence="1 2">DSM 103733</strain>
    </source>
</reference>
<comment type="caution">
    <text evidence="1">The sequence shown here is derived from an EMBL/GenBank/DDBJ whole genome shotgun (WGS) entry which is preliminary data.</text>
</comment>
<dbReference type="SMART" id="SM00855">
    <property type="entry name" value="PGAM"/>
    <property type="match status" value="1"/>
</dbReference>
<sequence>MTARLTLITHAPTNAQRQAAFPLDEPVTDQELAKVAAFNWIAPRAQQTLSGPELRTQQTARALGLSPIVESGLRDCDYGSWRGRGIEEVQSEDPECIVAWLREPEASPHGGESIATLIGRTGRWMQEIEQEGQRDAGHVLAVTHPAVVRAAIVHALVSPPQTFWRIDIAPLSLTDLRFNGSVWTVRSTGCSLQRSHQAKEEDSF</sequence>
<name>A0A841JWX0_9BACT</name>
<dbReference type="SUPFAM" id="SSF53254">
    <property type="entry name" value="Phosphoglycerate mutase-like"/>
    <property type="match status" value="1"/>
</dbReference>
<dbReference type="RefSeq" id="WP_050059517.1">
    <property type="nucleotide sequence ID" value="NZ_JACHEK010000005.1"/>
</dbReference>
<gene>
    <name evidence="1" type="ORF">HNQ77_002893</name>
</gene>
<keyword evidence="2" id="KW-1185">Reference proteome</keyword>
<dbReference type="EMBL" id="JACHEK010000005">
    <property type="protein sequence ID" value="MBB6144937.1"/>
    <property type="molecule type" value="Genomic_DNA"/>
</dbReference>
<dbReference type="Pfam" id="PF00300">
    <property type="entry name" value="His_Phos_1"/>
    <property type="match status" value="1"/>
</dbReference>
<evidence type="ECO:0000313" key="1">
    <source>
        <dbReference type="EMBL" id="MBB6144937.1"/>
    </source>
</evidence>
<dbReference type="Gene3D" id="3.40.50.1240">
    <property type="entry name" value="Phosphoglycerate mutase-like"/>
    <property type="match status" value="1"/>
</dbReference>
<protein>
    <submittedName>
        <fullName evidence="1">Broad specificity phosphatase PhoE</fullName>
    </submittedName>
</protein>
<accession>A0A841JWX0</accession>
<dbReference type="InterPro" id="IPR013078">
    <property type="entry name" value="His_Pase_superF_clade-1"/>
</dbReference>
<dbReference type="Proteomes" id="UP000538666">
    <property type="component" value="Unassembled WGS sequence"/>
</dbReference>
<proteinExistence type="predicted"/>
<dbReference type="InterPro" id="IPR029033">
    <property type="entry name" value="His_PPase_superfam"/>
</dbReference>
<evidence type="ECO:0000313" key="2">
    <source>
        <dbReference type="Proteomes" id="UP000538666"/>
    </source>
</evidence>